<dbReference type="AlphaFoldDB" id="A0A8X6H7G6"/>
<dbReference type="Pfam" id="PF09736">
    <property type="entry name" value="Bud13"/>
    <property type="match status" value="1"/>
</dbReference>
<dbReference type="PANTHER" id="PTHR31809:SF0">
    <property type="entry name" value="BUD13 HOMOLOG"/>
    <property type="match status" value="1"/>
</dbReference>
<evidence type="ECO:0000313" key="3">
    <source>
        <dbReference type="EMBL" id="GFQ97648.1"/>
    </source>
</evidence>
<proteinExistence type="inferred from homology"/>
<protein>
    <recommendedName>
        <fullName evidence="2">BUD13 homolog</fullName>
    </recommendedName>
</protein>
<dbReference type="OrthoDB" id="6022at2759"/>
<dbReference type="GO" id="GO:0000398">
    <property type="term" value="P:mRNA splicing, via spliceosome"/>
    <property type="evidence" value="ECO:0007669"/>
    <property type="project" value="TreeGrafter"/>
</dbReference>
<dbReference type="PANTHER" id="PTHR31809">
    <property type="entry name" value="BUD13 HOMOLOG"/>
    <property type="match status" value="1"/>
</dbReference>
<dbReference type="Proteomes" id="UP000887116">
    <property type="component" value="Unassembled WGS sequence"/>
</dbReference>
<name>A0A8X6H7G6_TRICU</name>
<dbReference type="InterPro" id="IPR051112">
    <property type="entry name" value="CWC26_splicing_factor"/>
</dbReference>
<dbReference type="GO" id="GO:0005684">
    <property type="term" value="C:U2-type spliceosomal complex"/>
    <property type="evidence" value="ECO:0007669"/>
    <property type="project" value="TreeGrafter"/>
</dbReference>
<evidence type="ECO:0000256" key="1">
    <source>
        <dbReference type="ARBA" id="ARBA00011069"/>
    </source>
</evidence>
<organism evidence="3 4">
    <name type="scientific">Trichonephila clavata</name>
    <name type="common">Joro spider</name>
    <name type="synonym">Nephila clavata</name>
    <dbReference type="NCBI Taxonomy" id="2740835"/>
    <lineage>
        <taxon>Eukaryota</taxon>
        <taxon>Metazoa</taxon>
        <taxon>Ecdysozoa</taxon>
        <taxon>Arthropoda</taxon>
        <taxon>Chelicerata</taxon>
        <taxon>Arachnida</taxon>
        <taxon>Araneae</taxon>
        <taxon>Araneomorphae</taxon>
        <taxon>Entelegynae</taxon>
        <taxon>Araneoidea</taxon>
        <taxon>Nephilidae</taxon>
        <taxon>Trichonephila</taxon>
    </lineage>
</organism>
<dbReference type="GO" id="GO:0070274">
    <property type="term" value="C:RES complex"/>
    <property type="evidence" value="ECO:0007669"/>
    <property type="project" value="TreeGrafter"/>
</dbReference>
<comment type="similarity">
    <text evidence="1">Belongs to the CWC26 family.</text>
</comment>
<comment type="caution">
    <text evidence="3">The sequence shown here is derived from an EMBL/GenBank/DDBJ whole genome shotgun (WGS) entry which is preliminary data.</text>
</comment>
<dbReference type="GO" id="GO:0003723">
    <property type="term" value="F:RNA binding"/>
    <property type="evidence" value="ECO:0007669"/>
    <property type="project" value="TreeGrafter"/>
</dbReference>
<evidence type="ECO:0000256" key="2">
    <source>
        <dbReference type="ARBA" id="ARBA00014454"/>
    </source>
</evidence>
<accession>A0A8X6H7G6</accession>
<sequence>MMIPWLNFSKRKRKKSNVSVFPEYKGPPAPPNRFPIKPGYKWDGVDRSNGFERKYFEKNSSMKASEEEAYLWSVQDM</sequence>
<evidence type="ECO:0000313" key="4">
    <source>
        <dbReference type="Proteomes" id="UP000887116"/>
    </source>
</evidence>
<reference evidence="3" key="1">
    <citation type="submission" date="2020-07" db="EMBL/GenBank/DDBJ databases">
        <title>Multicomponent nature underlies the extraordinary mechanical properties of spider dragline silk.</title>
        <authorList>
            <person name="Kono N."/>
            <person name="Nakamura H."/>
            <person name="Mori M."/>
            <person name="Yoshida Y."/>
            <person name="Ohtoshi R."/>
            <person name="Malay A.D."/>
            <person name="Moran D.A.P."/>
            <person name="Tomita M."/>
            <person name="Numata K."/>
            <person name="Arakawa K."/>
        </authorList>
    </citation>
    <scope>NUCLEOTIDE SEQUENCE</scope>
</reference>
<dbReference type="EMBL" id="BMAO01024773">
    <property type="protein sequence ID" value="GFQ97648.1"/>
    <property type="molecule type" value="Genomic_DNA"/>
</dbReference>
<gene>
    <name evidence="3" type="primary">BUD13</name>
    <name evidence="3" type="ORF">TNCT_253621</name>
</gene>
<dbReference type="InterPro" id="IPR018609">
    <property type="entry name" value="Bud13"/>
</dbReference>
<keyword evidence="4" id="KW-1185">Reference proteome</keyword>